<evidence type="ECO:0000313" key="2">
    <source>
        <dbReference type="Proteomes" id="UP000561417"/>
    </source>
</evidence>
<dbReference type="Proteomes" id="UP000561417">
    <property type="component" value="Unassembled WGS sequence"/>
</dbReference>
<keyword evidence="1" id="KW-0378">Hydrolase</keyword>
<keyword evidence="1" id="KW-0255">Endonuclease</keyword>
<proteinExistence type="predicted"/>
<keyword evidence="1" id="KW-0540">Nuclease</keyword>
<dbReference type="GO" id="GO:0004519">
    <property type="term" value="F:endonuclease activity"/>
    <property type="evidence" value="ECO:0007669"/>
    <property type="project" value="UniProtKB-KW"/>
</dbReference>
<dbReference type="EMBL" id="JACHIM010000006">
    <property type="protein sequence ID" value="MBB5074160.1"/>
    <property type="molecule type" value="Genomic_DNA"/>
</dbReference>
<protein>
    <submittedName>
        <fullName evidence="1">Holliday junction resolvasome RuvABC endonuclease subunit</fullName>
    </submittedName>
</protein>
<keyword evidence="2" id="KW-1185">Reference proteome</keyword>
<gene>
    <name evidence="1" type="ORF">HNQ69_001297</name>
</gene>
<evidence type="ECO:0000313" key="1">
    <source>
        <dbReference type="EMBL" id="MBB5074160.1"/>
    </source>
</evidence>
<accession>A0A840NQN0</accession>
<comment type="caution">
    <text evidence="1">The sequence shown here is derived from an EMBL/GenBank/DDBJ whole genome shotgun (WGS) entry which is preliminary data.</text>
</comment>
<name>A0A840NQN0_9HYPH</name>
<reference evidence="1 2" key="1">
    <citation type="submission" date="2020-08" db="EMBL/GenBank/DDBJ databases">
        <title>Genomic Encyclopedia of Type Strains, Phase IV (KMG-IV): sequencing the most valuable type-strain genomes for metagenomic binning, comparative biology and taxonomic classification.</title>
        <authorList>
            <person name="Goeker M."/>
        </authorList>
    </citation>
    <scope>NUCLEOTIDE SEQUENCE [LARGE SCALE GENOMIC DNA]</scope>
    <source>
        <strain evidence="1 2">DSM 28538</strain>
    </source>
</reference>
<sequence length="59" mass="6600">MMGKLTSIFRRIFDASLLMVKVLLPRAAFNSSEKADALALALCLKPHRTSLSHRSRVMV</sequence>
<organism evidence="1 2">
    <name type="scientific">Bartonella callosciuri</name>
    <dbReference type="NCBI Taxonomy" id="686223"/>
    <lineage>
        <taxon>Bacteria</taxon>
        <taxon>Pseudomonadati</taxon>
        <taxon>Pseudomonadota</taxon>
        <taxon>Alphaproteobacteria</taxon>
        <taxon>Hyphomicrobiales</taxon>
        <taxon>Bartonellaceae</taxon>
        <taxon>Bartonella</taxon>
    </lineage>
</organism>
<dbReference type="AlphaFoldDB" id="A0A840NQN0"/>